<evidence type="ECO:0000313" key="4">
    <source>
        <dbReference type="EMBL" id="TRY70660.1"/>
    </source>
</evidence>
<feature type="compositionally biased region" description="Basic and acidic residues" evidence="3">
    <location>
        <begin position="114"/>
        <end position="138"/>
    </location>
</feature>
<dbReference type="PANTHER" id="PTHR13245:SF14">
    <property type="entry name" value="RRP15-LIKE PROTEIN"/>
    <property type="match status" value="1"/>
</dbReference>
<evidence type="ECO:0000256" key="3">
    <source>
        <dbReference type="SAM" id="MobiDB-lite"/>
    </source>
</evidence>
<evidence type="ECO:0000256" key="2">
    <source>
        <dbReference type="ARBA" id="ARBA00017475"/>
    </source>
</evidence>
<dbReference type="Pfam" id="PF07890">
    <property type="entry name" value="Rrp15p"/>
    <property type="match status" value="1"/>
</dbReference>
<dbReference type="AlphaFoldDB" id="A0A553NYZ7"/>
<feature type="region of interest" description="Disordered" evidence="3">
    <location>
        <begin position="104"/>
        <end position="138"/>
    </location>
</feature>
<proteinExistence type="inferred from homology"/>
<reference evidence="4 5" key="1">
    <citation type="journal article" date="2018" name="Nat. Ecol. Evol.">
        <title>Genomic signatures of mitonuclear coevolution across populations of Tigriopus californicus.</title>
        <authorList>
            <person name="Barreto F.S."/>
            <person name="Watson E.T."/>
            <person name="Lima T.G."/>
            <person name="Willett C.S."/>
            <person name="Edmands S."/>
            <person name="Li W."/>
            <person name="Burton R.S."/>
        </authorList>
    </citation>
    <scope>NUCLEOTIDE SEQUENCE [LARGE SCALE GENOMIC DNA]</scope>
    <source>
        <strain evidence="4 5">San Diego</strain>
    </source>
</reference>
<dbReference type="PANTHER" id="PTHR13245">
    <property type="entry name" value="RRP15-LIKE PROTEIN"/>
    <property type="match status" value="1"/>
</dbReference>
<dbReference type="STRING" id="6832.A0A553NYZ7"/>
<keyword evidence="5" id="KW-1185">Reference proteome</keyword>
<dbReference type="InterPro" id="IPR012459">
    <property type="entry name" value="Rrp15"/>
</dbReference>
<sequence length="165" mass="18544">ALKDKNAAPESVQAIKGALKRAKKNEIDSICRSKPNPVTDRPRERHLTKLATKGVVQLFNAVREQQKTIKSQLNAVGNSVTKREKVFKNIDKEGFLEVLSGNRKRATAKGTESANKKAKTEVKDEIKDDTRGNEEVEESSWKILRDDFMMGAKMKDWDKDSESDG</sequence>
<evidence type="ECO:0000313" key="5">
    <source>
        <dbReference type="Proteomes" id="UP000318571"/>
    </source>
</evidence>
<evidence type="ECO:0000256" key="1">
    <source>
        <dbReference type="ARBA" id="ARBA00007462"/>
    </source>
</evidence>
<protein>
    <recommendedName>
        <fullName evidence="2">RRP15-like protein</fullName>
    </recommendedName>
</protein>
<dbReference type="GO" id="GO:0000460">
    <property type="term" value="P:maturation of 5.8S rRNA"/>
    <property type="evidence" value="ECO:0007669"/>
    <property type="project" value="TreeGrafter"/>
</dbReference>
<comment type="caution">
    <text evidence="4">The sequence shown here is derived from an EMBL/GenBank/DDBJ whole genome shotgun (WGS) entry which is preliminary data.</text>
</comment>
<gene>
    <name evidence="4" type="ORF">TCAL_02875</name>
</gene>
<dbReference type="OMA" id="RNDQSAF"/>
<dbReference type="GO" id="GO:0030687">
    <property type="term" value="C:preribosome, large subunit precursor"/>
    <property type="evidence" value="ECO:0007669"/>
    <property type="project" value="TreeGrafter"/>
</dbReference>
<comment type="similarity">
    <text evidence="1">Belongs to the RRP15 family.</text>
</comment>
<name>A0A553NYZ7_TIGCA</name>
<organism evidence="4 5">
    <name type="scientific">Tigriopus californicus</name>
    <name type="common">Marine copepod</name>
    <dbReference type="NCBI Taxonomy" id="6832"/>
    <lineage>
        <taxon>Eukaryota</taxon>
        <taxon>Metazoa</taxon>
        <taxon>Ecdysozoa</taxon>
        <taxon>Arthropoda</taxon>
        <taxon>Crustacea</taxon>
        <taxon>Multicrustacea</taxon>
        <taxon>Hexanauplia</taxon>
        <taxon>Copepoda</taxon>
        <taxon>Harpacticoida</taxon>
        <taxon>Harpacticidae</taxon>
        <taxon>Tigriopus</taxon>
    </lineage>
</organism>
<feature type="non-terminal residue" evidence="4">
    <location>
        <position position="1"/>
    </location>
</feature>
<dbReference type="EMBL" id="VCGU01000009">
    <property type="protein sequence ID" value="TRY70660.1"/>
    <property type="molecule type" value="Genomic_DNA"/>
</dbReference>
<dbReference type="Proteomes" id="UP000318571">
    <property type="component" value="Chromosome 9"/>
</dbReference>
<dbReference type="GO" id="GO:0000470">
    <property type="term" value="P:maturation of LSU-rRNA"/>
    <property type="evidence" value="ECO:0007669"/>
    <property type="project" value="TreeGrafter"/>
</dbReference>
<accession>A0A553NYZ7</accession>